<reference evidence="9" key="1">
    <citation type="submission" date="2023-07" db="EMBL/GenBank/DDBJ databases">
        <title>Identification and characterization of horizontal gene transfer across gut microbiota members of farm animals based on homology search.</title>
        <authorList>
            <person name="Schwarzerova J."/>
            <person name="Nykrynova M."/>
            <person name="Jureckova K."/>
            <person name="Cejkova D."/>
            <person name="Rychlik I."/>
        </authorList>
    </citation>
    <scope>NUCLEOTIDE SEQUENCE [LARGE SCALE GENOMIC DNA]</scope>
    <source>
        <strain evidence="9">109_WCHN</strain>
    </source>
</reference>
<dbReference type="InterPro" id="IPR012944">
    <property type="entry name" value="SusD_RagB_dom"/>
</dbReference>
<dbReference type="EMBL" id="JAUDEN010000033">
    <property type="protein sequence ID" value="MDM8326227.1"/>
    <property type="molecule type" value="Genomic_DNA"/>
</dbReference>
<name>A0ABT7VIT5_9BACE</name>
<dbReference type="Pfam" id="PF07980">
    <property type="entry name" value="SusD_RagB"/>
    <property type="match status" value="1"/>
</dbReference>
<dbReference type="Gene3D" id="1.25.40.390">
    <property type="match status" value="1"/>
</dbReference>
<comment type="caution">
    <text evidence="8">The sequence shown here is derived from an EMBL/GenBank/DDBJ whole genome shotgun (WGS) entry which is preliminary data.</text>
</comment>
<evidence type="ECO:0000259" key="6">
    <source>
        <dbReference type="Pfam" id="PF07980"/>
    </source>
</evidence>
<dbReference type="SUPFAM" id="SSF48452">
    <property type="entry name" value="TPR-like"/>
    <property type="match status" value="1"/>
</dbReference>
<accession>A0ABT7VIT5</accession>
<dbReference type="InterPro" id="IPR011990">
    <property type="entry name" value="TPR-like_helical_dom_sf"/>
</dbReference>
<keyword evidence="5" id="KW-0998">Cell outer membrane</keyword>
<dbReference type="Gene3D" id="1.25.40.900">
    <property type="match status" value="1"/>
</dbReference>
<dbReference type="Gene3D" id="2.20.20.130">
    <property type="match status" value="1"/>
</dbReference>
<dbReference type="Pfam" id="PF14322">
    <property type="entry name" value="SusD-like_3"/>
    <property type="match status" value="1"/>
</dbReference>
<evidence type="ECO:0000256" key="2">
    <source>
        <dbReference type="ARBA" id="ARBA00006275"/>
    </source>
</evidence>
<gene>
    <name evidence="8" type="ORF">QUW60_13500</name>
</gene>
<evidence type="ECO:0000313" key="8">
    <source>
        <dbReference type="EMBL" id="MDM8326227.1"/>
    </source>
</evidence>
<keyword evidence="9" id="KW-1185">Reference proteome</keyword>
<evidence type="ECO:0000256" key="4">
    <source>
        <dbReference type="ARBA" id="ARBA00023136"/>
    </source>
</evidence>
<keyword evidence="4" id="KW-0472">Membrane</keyword>
<comment type="similarity">
    <text evidence="2">Belongs to the SusD family.</text>
</comment>
<organism evidence="8 9">
    <name type="scientific">Bacteroides gallinaceum</name>
    <dbReference type="NCBI Taxonomy" id="1462571"/>
    <lineage>
        <taxon>Bacteria</taxon>
        <taxon>Pseudomonadati</taxon>
        <taxon>Bacteroidota</taxon>
        <taxon>Bacteroidia</taxon>
        <taxon>Bacteroidales</taxon>
        <taxon>Bacteroidaceae</taxon>
        <taxon>Bacteroides</taxon>
    </lineage>
</organism>
<feature type="domain" description="RagB/SusD" evidence="6">
    <location>
        <begin position="343"/>
        <end position="475"/>
    </location>
</feature>
<dbReference type="Proteomes" id="UP001169458">
    <property type="component" value="Unassembled WGS sequence"/>
</dbReference>
<evidence type="ECO:0000259" key="7">
    <source>
        <dbReference type="Pfam" id="PF14322"/>
    </source>
</evidence>
<dbReference type="InterPro" id="IPR033985">
    <property type="entry name" value="SusD-like_N"/>
</dbReference>
<sequence>MKKLHYIAAFALGLATVSCDVLDKEPSNSWESSTAIQSYDDLVYAVNGVYESQTNAIDNGSNYRGSYAGDFTLYADMKGSDYQCLGNNNQATDVSRYQATPSGSVSADNFYKRFYLSIARINKVLEGVKEAGLEGDDINTQLGELYALRALFHFDLARLFARLPSTVDNWETEPGIVLSLETHDSDYIGTRSSLKTTYETIISDLGTALNYLQSATAANNGHINYWGALALRARVYLYMDNCGGTDYNSLALQDAEDVINSGVYSLYERDDYAGAWSSEYTSESILEIQVTSLYNPQRNSLGYYTHAEGYAEAALSTSFQTFLNEHSDDIRSTIAATEQDGNITGTFSQKYPGRNGEIYVNNPKVIRLSEMYLIAAEAALKANSGNAASYINQLREKRIESYSDVSNVTLDEILDERRLELNGEGHMAWDMWRNKKSVNNPYAGEITYDDYRTVLPIPQAEINVSKGSLKQNQGY</sequence>
<proteinExistence type="inferred from homology"/>
<evidence type="ECO:0000313" key="9">
    <source>
        <dbReference type="Proteomes" id="UP001169458"/>
    </source>
</evidence>
<comment type="subcellular location">
    <subcellularLocation>
        <location evidence="1">Cell outer membrane</location>
    </subcellularLocation>
</comment>
<dbReference type="PROSITE" id="PS51257">
    <property type="entry name" value="PROKAR_LIPOPROTEIN"/>
    <property type="match status" value="1"/>
</dbReference>
<feature type="domain" description="SusD-like N-terminal" evidence="7">
    <location>
        <begin position="22"/>
        <end position="237"/>
    </location>
</feature>
<evidence type="ECO:0000256" key="3">
    <source>
        <dbReference type="ARBA" id="ARBA00022729"/>
    </source>
</evidence>
<evidence type="ECO:0000256" key="1">
    <source>
        <dbReference type="ARBA" id="ARBA00004442"/>
    </source>
</evidence>
<keyword evidence="3" id="KW-0732">Signal</keyword>
<dbReference type="CDD" id="cd08977">
    <property type="entry name" value="SusD"/>
    <property type="match status" value="1"/>
</dbReference>
<evidence type="ECO:0000256" key="5">
    <source>
        <dbReference type="ARBA" id="ARBA00023237"/>
    </source>
</evidence>
<dbReference type="RefSeq" id="WP_289561100.1">
    <property type="nucleotide sequence ID" value="NZ_JAUDEN010000033.1"/>
</dbReference>
<protein>
    <submittedName>
        <fullName evidence="8">RagB/SusD family nutrient uptake outer membrane protein</fullName>
    </submittedName>
</protein>